<evidence type="ECO:0000256" key="7">
    <source>
        <dbReference type="HAMAP-Rule" id="MF_03169"/>
    </source>
</evidence>
<feature type="domain" description="Adenylate kinase active site lid" evidence="8">
    <location>
        <begin position="115"/>
        <end position="150"/>
    </location>
</feature>
<reference evidence="9" key="1">
    <citation type="journal article" date="2019" name="bioRxiv">
        <title>The Genome of the Zebra Mussel, Dreissena polymorpha: A Resource for Invasive Species Research.</title>
        <authorList>
            <person name="McCartney M.A."/>
            <person name="Auch B."/>
            <person name="Kono T."/>
            <person name="Mallez S."/>
            <person name="Zhang Y."/>
            <person name="Obille A."/>
            <person name="Becker A."/>
            <person name="Abrahante J.E."/>
            <person name="Garbe J."/>
            <person name="Badalamenti J.P."/>
            <person name="Herman A."/>
            <person name="Mangelson H."/>
            <person name="Liachko I."/>
            <person name="Sullivan S."/>
            <person name="Sone E.D."/>
            <person name="Koren S."/>
            <person name="Silverstein K.A.T."/>
            <person name="Beckman K.B."/>
            <person name="Gohl D.M."/>
        </authorList>
    </citation>
    <scope>NUCLEOTIDE SEQUENCE</scope>
    <source>
        <strain evidence="9">Duluth1</strain>
        <tissue evidence="9">Whole animal</tissue>
    </source>
</reference>
<dbReference type="GO" id="GO:0046039">
    <property type="term" value="P:GTP metabolic process"/>
    <property type="evidence" value="ECO:0007669"/>
    <property type="project" value="UniProtKB-UniRule"/>
</dbReference>
<reference evidence="9" key="2">
    <citation type="submission" date="2020-11" db="EMBL/GenBank/DDBJ databases">
        <authorList>
            <person name="McCartney M.A."/>
            <person name="Auch B."/>
            <person name="Kono T."/>
            <person name="Mallez S."/>
            <person name="Becker A."/>
            <person name="Gohl D.M."/>
            <person name="Silverstein K.A.T."/>
            <person name="Koren S."/>
            <person name="Bechman K.B."/>
            <person name="Herman A."/>
            <person name="Abrahante J.E."/>
            <person name="Garbe J."/>
        </authorList>
    </citation>
    <scope>NUCLEOTIDE SEQUENCE</scope>
    <source>
        <strain evidence="9">Duluth1</strain>
        <tissue evidence="9">Whole animal</tissue>
    </source>
</reference>
<feature type="region of interest" description="LID" evidence="7">
    <location>
        <begin position="114"/>
        <end position="151"/>
    </location>
</feature>
<evidence type="ECO:0000259" key="8">
    <source>
        <dbReference type="Pfam" id="PF05191"/>
    </source>
</evidence>
<feature type="binding site" evidence="7">
    <location>
        <begin position="78"/>
        <end position="81"/>
    </location>
    <ligand>
        <name>AMP</name>
        <dbReference type="ChEBI" id="CHEBI:456215"/>
    </ligand>
</feature>
<keyword evidence="2 7" id="KW-0808">Transferase</keyword>
<comment type="subunit">
    <text evidence="7">Monomer.</text>
</comment>
<evidence type="ECO:0000256" key="2">
    <source>
        <dbReference type="ARBA" id="ARBA00022679"/>
    </source>
</evidence>
<dbReference type="GO" id="GO:0046033">
    <property type="term" value="P:AMP metabolic process"/>
    <property type="evidence" value="ECO:0007669"/>
    <property type="project" value="UniProtKB-UniRule"/>
</dbReference>
<dbReference type="GO" id="GO:0004017">
    <property type="term" value="F:AMP kinase activity"/>
    <property type="evidence" value="ECO:0007669"/>
    <property type="project" value="InterPro"/>
</dbReference>
<accession>A0A9D3YB10</accession>
<dbReference type="InterPro" id="IPR006259">
    <property type="entry name" value="Adenyl_kin_sub"/>
</dbReference>
<sequence>MGPPGSGKGTISTRIVKDFAIKHLSSGDILRSQILNKTAAGVSAKKYIDEGTLVPDKVMVDLIIGELKPLQQNWLLDGFPRTVPQAEALYNQEPVDVVMNLNIPDEIIINRIKGRWTHAPSGRIYHTEFNPPKVPGVDDVTGEPLIQRDDDKEETVQRRLAAYWKLTKPVLDFYRDHGILMEFKGKYSNEIWPHVHKFMSTKIEPKQYTQYKGFS</sequence>
<keyword evidence="5 7" id="KW-0496">Mitochondrion</keyword>
<dbReference type="GO" id="GO:0005525">
    <property type="term" value="F:GTP binding"/>
    <property type="evidence" value="ECO:0007669"/>
    <property type="project" value="UniProtKB-KW"/>
</dbReference>
<evidence type="ECO:0000313" key="10">
    <source>
        <dbReference type="Proteomes" id="UP000828390"/>
    </source>
</evidence>
<comment type="subcellular location">
    <subcellularLocation>
        <location evidence="1 7">Mitochondrion matrix</location>
    </subcellularLocation>
</comment>
<feature type="binding site" evidence="7">
    <location>
        <position position="26"/>
    </location>
    <ligand>
        <name>AMP</name>
        <dbReference type="ChEBI" id="CHEBI:456215"/>
    </ligand>
</feature>
<dbReference type="InterPro" id="IPR033690">
    <property type="entry name" value="Adenylat_kinase_CS"/>
</dbReference>
<protein>
    <recommendedName>
        <fullName evidence="7">GTP:AMP phosphotransferase, mitochondrial</fullName>
        <ecNumber evidence="7">2.7.4.10</ecNumber>
    </recommendedName>
    <alternativeName>
        <fullName evidence="7">Adenylate kinase 3</fullName>
        <shortName evidence="7">AK 3</shortName>
    </alternativeName>
</protein>
<feature type="binding site" evidence="7">
    <location>
        <begin position="52"/>
        <end position="54"/>
    </location>
    <ligand>
        <name>AMP</name>
        <dbReference type="ChEBI" id="CHEBI:456215"/>
    </ligand>
</feature>
<dbReference type="CDD" id="cd01428">
    <property type="entry name" value="ADK"/>
    <property type="match status" value="1"/>
</dbReference>
<feature type="binding site" evidence="7">
    <location>
        <position position="148"/>
    </location>
    <ligand>
        <name>AMP</name>
        <dbReference type="ChEBI" id="CHEBI:456215"/>
    </ligand>
</feature>
<gene>
    <name evidence="9" type="ORF">DPMN_082976</name>
</gene>
<dbReference type="Proteomes" id="UP000828390">
    <property type="component" value="Unassembled WGS sequence"/>
</dbReference>
<dbReference type="InterPro" id="IPR027417">
    <property type="entry name" value="P-loop_NTPase"/>
</dbReference>
<evidence type="ECO:0000256" key="3">
    <source>
        <dbReference type="ARBA" id="ARBA00022741"/>
    </source>
</evidence>
<dbReference type="Pfam" id="PF00406">
    <property type="entry name" value="ADK"/>
    <property type="match status" value="1"/>
</dbReference>
<evidence type="ECO:0000256" key="4">
    <source>
        <dbReference type="ARBA" id="ARBA00022777"/>
    </source>
</evidence>
<dbReference type="Pfam" id="PF05191">
    <property type="entry name" value="ADK_lid"/>
    <property type="match status" value="1"/>
</dbReference>
<proteinExistence type="inferred from homology"/>
<evidence type="ECO:0000256" key="6">
    <source>
        <dbReference type="ARBA" id="ARBA00023134"/>
    </source>
</evidence>
<keyword evidence="3 7" id="KW-0547">Nucleotide-binding</keyword>
<dbReference type="GO" id="GO:0006172">
    <property type="term" value="P:ADP biosynthetic process"/>
    <property type="evidence" value="ECO:0007669"/>
    <property type="project" value="UniProtKB-UniRule"/>
</dbReference>
<dbReference type="InterPro" id="IPR007862">
    <property type="entry name" value="Adenylate_kinase_lid-dom"/>
</dbReference>
<comment type="domain">
    <text evidence="7">Consists of three domains, a large central CORE domain and two small peripheral domains, NMPbind and LID, which undergo movements during catalysis. The LID domain closes over the site of phosphoryl transfer upon GTP binding. Assembling and dissambling the active center during each catalytic cycle provides an effective means to prevent GTP hydrolysis.</text>
</comment>
<comment type="catalytic activity">
    <reaction evidence="7">
        <text>a ribonucleoside 5'-triphosphate + AMP = a ribonucleoside 5'-diphosphate + ADP</text>
        <dbReference type="Rhea" id="RHEA:13749"/>
        <dbReference type="ChEBI" id="CHEBI:57930"/>
        <dbReference type="ChEBI" id="CHEBI:61557"/>
        <dbReference type="ChEBI" id="CHEBI:456215"/>
        <dbReference type="ChEBI" id="CHEBI:456216"/>
        <dbReference type="EC" id="2.7.4.10"/>
    </reaction>
</comment>
<evidence type="ECO:0000256" key="1">
    <source>
        <dbReference type="ARBA" id="ARBA00004305"/>
    </source>
</evidence>
<dbReference type="Gene3D" id="3.40.50.300">
    <property type="entry name" value="P-loop containing nucleotide triphosphate hydrolases"/>
    <property type="match status" value="1"/>
</dbReference>
<dbReference type="NCBIfam" id="TIGR01351">
    <property type="entry name" value="adk"/>
    <property type="match status" value="1"/>
</dbReference>
<keyword evidence="10" id="KW-1185">Reference proteome</keyword>
<dbReference type="GO" id="GO:0005524">
    <property type="term" value="F:ATP binding"/>
    <property type="evidence" value="ECO:0007669"/>
    <property type="project" value="InterPro"/>
</dbReference>
<dbReference type="AlphaFoldDB" id="A0A9D3YB10"/>
<evidence type="ECO:0000313" key="9">
    <source>
        <dbReference type="EMBL" id="KAH3695516.1"/>
    </source>
</evidence>
<organism evidence="9 10">
    <name type="scientific">Dreissena polymorpha</name>
    <name type="common">Zebra mussel</name>
    <name type="synonym">Mytilus polymorpha</name>
    <dbReference type="NCBI Taxonomy" id="45954"/>
    <lineage>
        <taxon>Eukaryota</taxon>
        <taxon>Metazoa</taxon>
        <taxon>Spiralia</taxon>
        <taxon>Lophotrochozoa</taxon>
        <taxon>Mollusca</taxon>
        <taxon>Bivalvia</taxon>
        <taxon>Autobranchia</taxon>
        <taxon>Heteroconchia</taxon>
        <taxon>Euheterodonta</taxon>
        <taxon>Imparidentia</taxon>
        <taxon>Neoheterodontei</taxon>
        <taxon>Myida</taxon>
        <taxon>Dreissenoidea</taxon>
        <taxon>Dreissenidae</taxon>
        <taxon>Dreissena</taxon>
    </lineage>
</organism>
<dbReference type="InterPro" id="IPR000850">
    <property type="entry name" value="Adenylat/UMP-CMP_kin"/>
</dbReference>
<evidence type="ECO:0000256" key="5">
    <source>
        <dbReference type="ARBA" id="ARBA00023128"/>
    </source>
</evidence>
<feature type="binding site" evidence="7">
    <location>
        <position position="31"/>
    </location>
    <ligand>
        <name>AMP</name>
        <dbReference type="ChEBI" id="CHEBI:456215"/>
    </ligand>
</feature>
<keyword evidence="4 7" id="KW-0418">Kinase</keyword>
<feature type="binding site" evidence="7">
    <location>
        <position position="159"/>
    </location>
    <ligand>
        <name>AMP</name>
        <dbReference type="ChEBI" id="CHEBI:456215"/>
    </ligand>
</feature>
<dbReference type="GO" id="GO:0046041">
    <property type="term" value="P:ITP metabolic process"/>
    <property type="evidence" value="ECO:0007669"/>
    <property type="project" value="UniProtKB-UniRule"/>
</dbReference>
<dbReference type="PRINTS" id="PR00094">
    <property type="entry name" value="ADENYLTKNASE"/>
</dbReference>
<dbReference type="SUPFAM" id="SSF52540">
    <property type="entry name" value="P-loop containing nucleoside triphosphate hydrolases"/>
    <property type="match status" value="1"/>
</dbReference>
<name>A0A9D3YB10_DREPO</name>
<feature type="binding site" evidence="7">
    <location>
        <begin position="124"/>
        <end position="125"/>
    </location>
    <ligand>
        <name>GTP</name>
        <dbReference type="ChEBI" id="CHEBI:37565"/>
    </ligand>
</feature>
<comment type="similarity">
    <text evidence="7">Belongs to the adenylate kinase family. AK3 subfamily.</text>
</comment>
<dbReference type="PROSITE" id="PS00113">
    <property type="entry name" value="ADENYLATE_KINASE"/>
    <property type="match status" value="1"/>
</dbReference>
<feature type="binding site" evidence="7">
    <location>
        <position position="188"/>
    </location>
    <ligand>
        <name>GTP</name>
        <dbReference type="ChEBI" id="CHEBI:37565"/>
    </ligand>
</feature>
<dbReference type="FunFam" id="3.40.50.300:FF:000106">
    <property type="entry name" value="Adenylate kinase mitochondrial"/>
    <property type="match status" value="1"/>
</dbReference>
<feature type="binding site" evidence="7">
    <location>
        <position position="115"/>
    </location>
    <ligand>
        <name>GTP</name>
        <dbReference type="ChEBI" id="CHEBI:37565"/>
    </ligand>
</feature>
<dbReference type="EC" id="2.7.4.10" evidence="7"/>
<keyword evidence="6 7" id="KW-0342">GTP-binding</keyword>
<dbReference type="HAMAP" id="MF_00235">
    <property type="entry name" value="Adenylate_kinase_Adk"/>
    <property type="match status" value="1"/>
</dbReference>
<comment type="function">
    <text evidence="7">Involved in maintaining the homeostasis of cellular nucleotides by catalyzing the interconversion of nucleoside phosphates. Has GTP:AMP phosphotransferase and ITP:AMP phosphotransferase activities.</text>
</comment>
<dbReference type="EMBL" id="JAIWYP010000016">
    <property type="protein sequence ID" value="KAH3695516.1"/>
    <property type="molecule type" value="Genomic_DNA"/>
</dbReference>
<dbReference type="InterPro" id="IPR028586">
    <property type="entry name" value="AK3/Ak4_mitochondrial"/>
</dbReference>
<feature type="binding site" evidence="7">
    <location>
        <begin position="5"/>
        <end position="10"/>
    </location>
    <ligand>
        <name>GTP</name>
        <dbReference type="ChEBI" id="CHEBI:37565"/>
    </ligand>
</feature>
<dbReference type="GO" id="GO:0005759">
    <property type="term" value="C:mitochondrial matrix"/>
    <property type="evidence" value="ECO:0007669"/>
    <property type="project" value="UniProtKB-SubCell"/>
</dbReference>
<feature type="region of interest" description="NMPbind" evidence="7">
    <location>
        <begin position="25"/>
        <end position="54"/>
    </location>
</feature>
<comment type="caution">
    <text evidence="9">The sequence shown here is derived from an EMBL/GenBank/DDBJ whole genome shotgun (WGS) entry which is preliminary data.</text>
</comment>
<feature type="binding site" evidence="7">
    <location>
        <position position="85"/>
    </location>
    <ligand>
        <name>AMP</name>
        <dbReference type="ChEBI" id="CHEBI:456215"/>
    </ligand>
</feature>
<dbReference type="HAMAP" id="MF_03169">
    <property type="entry name" value="Adenylate_kinase_AK3"/>
    <property type="match status" value="1"/>
</dbReference>
<dbReference type="GO" id="GO:0046899">
    <property type="term" value="F:nucleoside triphosphate adenylate kinase activity"/>
    <property type="evidence" value="ECO:0007669"/>
    <property type="project" value="UniProtKB-UniRule"/>
</dbReference>
<dbReference type="PANTHER" id="PTHR23359">
    <property type="entry name" value="NUCLEOTIDE KINASE"/>
    <property type="match status" value="1"/>
</dbReference>